<dbReference type="GeneID" id="92514213"/>
<comment type="caution">
    <text evidence="3">The sequence shown here is derived from an EMBL/GenBank/DDBJ whole genome shotgun (WGS) entry which is preliminary data.</text>
</comment>
<dbReference type="RefSeq" id="XP_067177932.1">
    <property type="nucleotide sequence ID" value="XM_067321701.1"/>
</dbReference>
<protein>
    <recommendedName>
        <fullName evidence="5">Ankyrin repeat protein</fullName>
    </recommendedName>
</protein>
<organism evidence="3 4">
    <name type="scientific">Leishmania martiniquensis</name>
    <dbReference type="NCBI Taxonomy" id="1580590"/>
    <lineage>
        <taxon>Eukaryota</taxon>
        <taxon>Discoba</taxon>
        <taxon>Euglenozoa</taxon>
        <taxon>Kinetoplastea</taxon>
        <taxon>Metakinetoplastina</taxon>
        <taxon>Trypanosomatida</taxon>
        <taxon>Trypanosomatidae</taxon>
        <taxon>Leishmaniinae</taxon>
        <taxon>Leishmania</taxon>
    </lineage>
</organism>
<dbReference type="InterPro" id="IPR050889">
    <property type="entry name" value="Dendritic_Spine_Reg/Scaffold"/>
</dbReference>
<dbReference type="EMBL" id="JAFEUZ010000026">
    <property type="protein sequence ID" value="KAG5476474.1"/>
    <property type="molecule type" value="Genomic_DNA"/>
</dbReference>
<dbReference type="PANTHER" id="PTHR24166">
    <property type="entry name" value="ROLLING PEBBLES, ISOFORM B"/>
    <property type="match status" value="1"/>
</dbReference>
<evidence type="ECO:0008006" key="5">
    <source>
        <dbReference type="Google" id="ProtNLM"/>
    </source>
</evidence>
<evidence type="ECO:0000313" key="3">
    <source>
        <dbReference type="EMBL" id="KAG5476474.1"/>
    </source>
</evidence>
<keyword evidence="1" id="KW-0677">Repeat</keyword>
<dbReference type="InterPro" id="IPR036770">
    <property type="entry name" value="Ankyrin_rpt-contain_sf"/>
</dbReference>
<dbReference type="OrthoDB" id="260531at2759"/>
<dbReference type="Proteomes" id="UP000673552">
    <property type="component" value="Chromosome 26"/>
</dbReference>
<sequence length="669" mass="72493">MRGAFGASRLLRFPLPPKDVEALLQSVLQHHSAAERSPLDAPAVIIPPGQGNARVLPPFGLHSCLRRNPENSTISLRARERAGGTSAVGGDVPKEPPGLAGVLSTSPRPQQPELCAQAGQSESADAPVAQEYFTLKTVRANPMISFPEILMQWEHFVALDSGQGAGFVSARHNCSEAGLLNLKLQDNVLASLAAMCGTPVSIGRVPRRVADVLKSEWRARDMQQASNDTGAFGAPLLHRTPKSPMCYTLLHFSAELGDVAYVQALLTHYPSGFPLRWLSSPMRAALAYPAFTMHDREEAARGMSFQPLPALPAPPPAMPSELGTDVYACADADLCSFQWVAEHCPDHTGMYPCHLAAARGNVQYLDYLVSLLGAAAVLKGQLCSPPASPLNMWGSLRYLTRLSAAQCALAFHQVEVLEWIEVVHPFALDEMNSKTLVHALVAAAIHKDDLTGAFSFLRTRAMEPLCMLDTVSTSARASRDKAAVSTPSHRVRSPELEEAGIFHMVFAAAEAGNVGVLHWFDSALGDMDLRRLCDQRGATVLHHCARCSCAAAMATLLSIATPISGTDSLQSQGEAPRSPPRWTPLDPAWIDVEDGEGRTPAVWCVVNRSKKGGAVEMLEVLRNAGSDWPRRQYNGLSLFEIAAQRHSRHSKLMRYLKQHVQIPLLSQGR</sequence>
<reference evidence="3 4" key="1">
    <citation type="submission" date="2021-03" db="EMBL/GenBank/DDBJ databases">
        <title>Leishmania (Mundinia) martiniquensis Genome sequencing and assembly.</title>
        <authorList>
            <person name="Almutairi H."/>
            <person name="Gatherer D."/>
        </authorList>
    </citation>
    <scope>NUCLEOTIDE SEQUENCE [LARGE SCALE GENOMIC DNA]</scope>
    <source>
        <strain evidence="3">LSCM1</strain>
    </source>
</reference>
<dbReference type="InterPro" id="IPR002110">
    <property type="entry name" value="Ankyrin_rpt"/>
</dbReference>
<name>A0A836GME9_9TRYP</name>
<dbReference type="KEGG" id="lmat:92514213"/>
<proteinExistence type="predicted"/>
<dbReference type="PANTHER" id="PTHR24166:SF48">
    <property type="entry name" value="PROTEIN VAPYRIN"/>
    <property type="match status" value="1"/>
</dbReference>
<evidence type="ECO:0000256" key="1">
    <source>
        <dbReference type="ARBA" id="ARBA00022737"/>
    </source>
</evidence>
<dbReference type="SMR" id="A0A836GME9"/>
<evidence type="ECO:0000313" key="4">
    <source>
        <dbReference type="Proteomes" id="UP000673552"/>
    </source>
</evidence>
<dbReference type="Gene3D" id="1.25.40.20">
    <property type="entry name" value="Ankyrin repeat-containing domain"/>
    <property type="match status" value="1"/>
</dbReference>
<evidence type="ECO:0000256" key="2">
    <source>
        <dbReference type="ARBA" id="ARBA00023043"/>
    </source>
</evidence>
<keyword evidence="2" id="KW-0040">ANK repeat</keyword>
<accession>A0A836GME9</accession>
<dbReference type="SUPFAM" id="SSF48403">
    <property type="entry name" value="Ankyrin repeat"/>
    <property type="match status" value="1"/>
</dbReference>
<dbReference type="AlphaFoldDB" id="A0A836GME9"/>
<gene>
    <name evidence="3" type="ORF">LSCM1_04181</name>
</gene>
<keyword evidence="4" id="KW-1185">Reference proteome</keyword>
<dbReference type="SMART" id="SM00248">
    <property type="entry name" value="ANK"/>
    <property type="match status" value="5"/>
</dbReference>